<organism evidence="1">
    <name type="scientific">candidate division WOR-3 bacterium</name>
    <dbReference type="NCBI Taxonomy" id="2052148"/>
    <lineage>
        <taxon>Bacteria</taxon>
        <taxon>Bacteria division WOR-3</taxon>
    </lineage>
</organism>
<dbReference type="InterPro" id="IPR013783">
    <property type="entry name" value="Ig-like_fold"/>
</dbReference>
<sequence>MVGKKAGFTLLVFFLFFLLVSGSKEALSQLSFTITPIIQEMVVSPGETKTFRLSVFTTISRQEKMHFLVYPADFRLDREGEIEFFEPGSIKRSAASWIKIEPAEFIVGPNETKDIKVTITVPRNVSGGYYAAILVQLLPEIPPGMKIGTVRSWRMASIVELTVSGWKKPRADINISDLKVEPSKEKKSLVFTVSVENKGDVHTRVEGNLVITTKQGRKLAELPLKAGRGTVFPESTRDFKAILEKELPQGEYFATAVLNYENKSARSRVSFSVGEALSKGEEVAKEKEINFFVTPEIAEINAPSGSIRTINFTFVNGGKNVIHCRLHLK</sequence>
<evidence type="ECO:0008006" key="2">
    <source>
        <dbReference type="Google" id="ProtNLM"/>
    </source>
</evidence>
<protein>
    <recommendedName>
        <fullName evidence="2">DUF916 domain-containing protein</fullName>
    </recommendedName>
</protein>
<dbReference type="Gene3D" id="2.60.40.10">
    <property type="entry name" value="Immunoglobulins"/>
    <property type="match status" value="1"/>
</dbReference>
<name>A0A7V5LTE7_UNCW3</name>
<dbReference type="EMBL" id="DRTX01000138">
    <property type="protein sequence ID" value="HHF53246.1"/>
    <property type="molecule type" value="Genomic_DNA"/>
</dbReference>
<accession>A0A7V5LTE7</accession>
<feature type="non-terminal residue" evidence="1">
    <location>
        <position position="329"/>
    </location>
</feature>
<dbReference type="Proteomes" id="UP000886050">
    <property type="component" value="Unassembled WGS sequence"/>
</dbReference>
<dbReference type="AlphaFoldDB" id="A0A7V5LTE7"/>
<evidence type="ECO:0000313" key="1">
    <source>
        <dbReference type="EMBL" id="HHF53246.1"/>
    </source>
</evidence>
<proteinExistence type="predicted"/>
<reference evidence="1" key="1">
    <citation type="journal article" date="2020" name="mSystems">
        <title>Genome- and Community-Level Interaction Insights into Carbon Utilization and Element Cycling Functions of Hydrothermarchaeota in Hydrothermal Sediment.</title>
        <authorList>
            <person name="Zhou Z."/>
            <person name="Liu Y."/>
            <person name="Xu W."/>
            <person name="Pan J."/>
            <person name="Luo Z.H."/>
            <person name="Li M."/>
        </authorList>
    </citation>
    <scope>NUCLEOTIDE SEQUENCE [LARGE SCALE GENOMIC DNA]</scope>
    <source>
        <strain evidence="1">HyVt-96</strain>
    </source>
</reference>
<gene>
    <name evidence="1" type="ORF">ENL43_02640</name>
</gene>
<comment type="caution">
    <text evidence="1">The sequence shown here is derived from an EMBL/GenBank/DDBJ whole genome shotgun (WGS) entry which is preliminary data.</text>
</comment>